<reference evidence="2" key="1">
    <citation type="submission" date="2019-10" db="EMBL/GenBank/DDBJ databases">
        <authorList>
            <consortium name="PulseNet: The National Subtyping Network for Foodborne Disease Surveillance"/>
            <person name="Tarr C.L."/>
            <person name="Trees E."/>
            <person name="Katz L.S."/>
            <person name="Carleton-Romer H.A."/>
            <person name="Stroika S."/>
            <person name="Kucerova Z."/>
            <person name="Roache K.F."/>
            <person name="Sabol A.L."/>
            <person name="Besser J."/>
            <person name="Gerner-Smidt P."/>
        </authorList>
    </citation>
    <scope>NUCLEOTIDE SEQUENCE</scope>
    <source>
        <strain evidence="2">PNUSAS108628</strain>
    </source>
</reference>
<name>A0A629KGL5_SALER</name>
<dbReference type="InterPro" id="IPR050266">
    <property type="entry name" value="AB_hydrolase_sf"/>
</dbReference>
<dbReference type="InterPro" id="IPR000073">
    <property type="entry name" value="AB_hydrolase_1"/>
</dbReference>
<proteinExistence type="predicted"/>
<keyword evidence="2" id="KW-0378">Hydrolase</keyword>
<dbReference type="Pfam" id="PF00561">
    <property type="entry name" value="Abhydrolase_1"/>
    <property type="match status" value="1"/>
</dbReference>
<protein>
    <submittedName>
        <fullName evidence="2">Alpha/beta fold hydrolase</fullName>
    </submittedName>
</protein>
<accession>A0A629KGL5</accession>
<dbReference type="Gene3D" id="3.40.50.1820">
    <property type="entry name" value="alpha/beta hydrolase"/>
    <property type="match status" value="1"/>
</dbReference>
<comment type="caution">
    <text evidence="2">The sequence shown here is derived from an EMBL/GenBank/DDBJ whole genome shotgun (WGS) entry which is preliminary data.</text>
</comment>
<gene>
    <name evidence="2" type="ORF">GCB20_24865</name>
</gene>
<sequence length="244" mass="27254">MPYTTESSKIFYQTAGEGPLVVLLHGLLMRGQIWVENGLVQVLSRNFRVVYPDLLGHGFSDKSSDIKEYEAEQQAGIIAELIKSLGYGKAHIIGYSSGAWLATVMAQYYSNMVTSLVIGGWNIVNGLPEVSGRKLSFDMFMEFAMKTTPDLALSVCSTSEKGLRCYFNILREHNLMDNFLKTLKIPLMLWGGKADPYYNAMKKLASEFHAPFIIGSGNHITEILNPDVLSMEQINHFIFSCCSE</sequence>
<dbReference type="InterPro" id="IPR029058">
    <property type="entry name" value="AB_hydrolase_fold"/>
</dbReference>
<dbReference type="AlphaFoldDB" id="A0A629KGL5"/>
<dbReference type="SUPFAM" id="SSF53474">
    <property type="entry name" value="alpha/beta-Hydrolases"/>
    <property type="match status" value="1"/>
</dbReference>
<organism evidence="2">
    <name type="scientific">Salmonella enterica</name>
    <name type="common">Salmonella choleraesuis</name>
    <dbReference type="NCBI Taxonomy" id="28901"/>
    <lineage>
        <taxon>Bacteria</taxon>
        <taxon>Pseudomonadati</taxon>
        <taxon>Pseudomonadota</taxon>
        <taxon>Gammaproteobacteria</taxon>
        <taxon>Enterobacterales</taxon>
        <taxon>Enterobacteriaceae</taxon>
        <taxon>Salmonella</taxon>
    </lineage>
</organism>
<dbReference type="GO" id="GO:0016787">
    <property type="term" value="F:hydrolase activity"/>
    <property type="evidence" value="ECO:0007669"/>
    <property type="project" value="UniProtKB-KW"/>
</dbReference>
<evidence type="ECO:0000259" key="1">
    <source>
        <dbReference type="Pfam" id="PF00561"/>
    </source>
</evidence>
<dbReference type="EMBL" id="AAMCFY010000229">
    <property type="protein sequence ID" value="EDF8922139.1"/>
    <property type="molecule type" value="Genomic_DNA"/>
</dbReference>
<dbReference type="GO" id="GO:0016020">
    <property type="term" value="C:membrane"/>
    <property type="evidence" value="ECO:0007669"/>
    <property type="project" value="TreeGrafter"/>
</dbReference>
<evidence type="ECO:0000313" key="2">
    <source>
        <dbReference type="EMBL" id="EDF8922139.1"/>
    </source>
</evidence>
<dbReference type="PANTHER" id="PTHR43798:SF33">
    <property type="entry name" value="HYDROLASE, PUTATIVE (AFU_ORTHOLOGUE AFUA_2G14860)-RELATED"/>
    <property type="match status" value="1"/>
</dbReference>
<dbReference type="PANTHER" id="PTHR43798">
    <property type="entry name" value="MONOACYLGLYCEROL LIPASE"/>
    <property type="match status" value="1"/>
</dbReference>
<feature type="domain" description="AB hydrolase-1" evidence="1">
    <location>
        <begin position="19"/>
        <end position="118"/>
    </location>
</feature>